<evidence type="ECO:0000313" key="3">
    <source>
        <dbReference type="Proteomes" id="UP000887567"/>
    </source>
</evidence>
<feature type="region of interest" description="Disordered" evidence="1">
    <location>
        <begin position="1"/>
        <end position="72"/>
    </location>
</feature>
<evidence type="ECO:0000313" key="2">
    <source>
        <dbReference type="EnsemblMetazoa" id="XP_020905664.1"/>
    </source>
</evidence>
<evidence type="ECO:0000256" key="1">
    <source>
        <dbReference type="SAM" id="MobiDB-lite"/>
    </source>
</evidence>
<dbReference type="PANTHER" id="PTHR16524">
    <property type="entry name" value="CELL DEATH REGULATOR AVEN"/>
    <property type="match status" value="1"/>
</dbReference>
<dbReference type="AlphaFoldDB" id="A0A913XKB0"/>
<organism evidence="2 3">
    <name type="scientific">Exaiptasia diaphana</name>
    <name type="common">Tropical sea anemone</name>
    <name type="synonym">Aiptasia pulchella</name>
    <dbReference type="NCBI Taxonomy" id="2652724"/>
    <lineage>
        <taxon>Eukaryota</taxon>
        <taxon>Metazoa</taxon>
        <taxon>Cnidaria</taxon>
        <taxon>Anthozoa</taxon>
        <taxon>Hexacorallia</taxon>
        <taxon>Actiniaria</taxon>
        <taxon>Aiptasiidae</taxon>
        <taxon>Exaiptasia</taxon>
    </lineage>
</organism>
<feature type="compositionally biased region" description="Basic residues" evidence="1">
    <location>
        <begin position="7"/>
        <end position="19"/>
    </location>
</feature>
<dbReference type="EnsemblMetazoa" id="XM_021050005.2">
    <property type="protein sequence ID" value="XP_020905664.1"/>
    <property type="gene ID" value="LOC110243858"/>
</dbReference>
<reference evidence="2" key="1">
    <citation type="submission" date="2022-11" db="UniProtKB">
        <authorList>
            <consortium name="EnsemblMetazoa"/>
        </authorList>
    </citation>
    <scope>IDENTIFICATION</scope>
</reference>
<feature type="compositionally biased region" description="Basic and acidic residues" evidence="1">
    <location>
        <begin position="50"/>
        <end position="66"/>
    </location>
</feature>
<evidence type="ECO:0008006" key="4">
    <source>
        <dbReference type="Google" id="ProtNLM"/>
    </source>
</evidence>
<dbReference type="GeneID" id="110243858"/>
<dbReference type="Proteomes" id="UP000887567">
    <property type="component" value="Unplaced"/>
</dbReference>
<keyword evidence="3" id="KW-1185">Reference proteome</keyword>
<dbReference type="OrthoDB" id="5978465at2759"/>
<dbReference type="KEGG" id="epa:110243858"/>
<dbReference type="InterPro" id="IPR026187">
    <property type="entry name" value="Aven"/>
</dbReference>
<protein>
    <recommendedName>
        <fullName evidence="4">Cell death regulator Aven</fullName>
    </recommendedName>
</protein>
<proteinExistence type="predicted"/>
<dbReference type="RefSeq" id="XP_020905664.1">
    <property type="nucleotide sequence ID" value="XM_021050005.2"/>
</dbReference>
<feature type="compositionally biased region" description="Basic and acidic residues" evidence="1">
    <location>
        <begin position="27"/>
        <end position="43"/>
    </location>
</feature>
<name>A0A913XKB0_EXADI</name>
<dbReference type="PANTHER" id="PTHR16524:SF2">
    <property type="entry name" value="CELL DEATH REGULATOR AVEN"/>
    <property type="match status" value="1"/>
</dbReference>
<feature type="region of interest" description="Disordered" evidence="1">
    <location>
        <begin position="291"/>
        <end position="327"/>
    </location>
</feature>
<dbReference type="GO" id="GO:0010972">
    <property type="term" value="P:negative regulation of G2/M transition of mitotic cell cycle"/>
    <property type="evidence" value="ECO:0007669"/>
    <property type="project" value="TreeGrafter"/>
</dbReference>
<accession>A0A913XKB0</accession>
<sequence>MRPDEHKKKKNANYKKKHGIPANKNCKKGEGKDNDDARDERKAQVAAKTTCKDELTGKTQENETKTFSRRKIQSNWMRYDDSDVSDDEVKSHSIQRRGADFSALVEGAGDSHSQFRFQDEKDWEDTDSQTSQYLLQINVQELSESLKSLPMHERLNLEELNIGEDTAIPTHGNSKRIPECEDTAMLETFPESQNNIKAIKKIKFLPCDRKIEKDIHCCDAPSGIASLNTESDNSFEDELDMLLSLDKKNKQPSHQTDHTAKHAIKSLLGNVEETSTDSTIKKQFTQQINHSLKKDVDTNSSKKQARTSDIIDSSQKPSSPKKEDNLEDWLDSVLAI</sequence>